<sequence>MAADTARVPSAGSGDYPLHTGSLEAESGTDGLRPGSPVSFSGGGFAPGAEVKLSVRSNEIALGTVAADASGSIETTVTLPGGLADGWHTLYAVGADAQGGTLVETLQIRVGRGGRLLARTGADSVPAAATGSDTPELAATGLGVAVLAGAAVLGGRTLRRKNG</sequence>
<dbReference type="InterPro" id="IPR013783">
    <property type="entry name" value="Ig-like_fold"/>
</dbReference>
<accession>A0ABV6XHL1</accession>
<proteinExistence type="predicted"/>
<protein>
    <recommendedName>
        <fullName evidence="4">Gram-positive cocci surface proteins LPxTG domain-containing protein</fullName>
    </recommendedName>
</protein>
<dbReference type="Proteomes" id="UP001592581">
    <property type="component" value="Unassembled WGS sequence"/>
</dbReference>
<reference evidence="2 3" key="1">
    <citation type="submission" date="2024-06" db="EMBL/GenBank/DDBJ databases">
        <authorList>
            <person name="Lee S.D."/>
        </authorList>
    </citation>
    <scope>NUCLEOTIDE SEQUENCE [LARGE SCALE GENOMIC DNA]</scope>
    <source>
        <strain evidence="2 3">N1-10</strain>
    </source>
</reference>
<keyword evidence="3" id="KW-1185">Reference proteome</keyword>
<dbReference type="Gene3D" id="2.60.40.10">
    <property type="entry name" value="Immunoglobulins"/>
    <property type="match status" value="1"/>
</dbReference>
<comment type="caution">
    <text evidence="2">The sequence shown here is derived from an EMBL/GenBank/DDBJ whole genome shotgun (WGS) entry which is preliminary data.</text>
</comment>
<organism evidence="2 3">
    <name type="scientific">Streptacidiphilus jeojiensis</name>
    <dbReference type="NCBI Taxonomy" id="3229225"/>
    <lineage>
        <taxon>Bacteria</taxon>
        <taxon>Bacillati</taxon>
        <taxon>Actinomycetota</taxon>
        <taxon>Actinomycetes</taxon>
        <taxon>Kitasatosporales</taxon>
        <taxon>Streptomycetaceae</taxon>
        <taxon>Streptacidiphilus</taxon>
    </lineage>
</organism>
<feature type="region of interest" description="Disordered" evidence="1">
    <location>
        <begin position="1"/>
        <end position="41"/>
    </location>
</feature>
<evidence type="ECO:0000256" key="1">
    <source>
        <dbReference type="SAM" id="MobiDB-lite"/>
    </source>
</evidence>
<name>A0ABV6XHL1_9ACTN</name>
<dbReference type="EMBL" id="JBEUKS010000001">
    <property type="protein sequence ID" value="MFC1437429.1"/>
    <property type="molecule type" value="Genomic_DNA"/>
</dbReference>
<evidence type="ECO:0008006" key="4">
    <source>
        <dbReference type="Google" id="ProtNLM"/>
    </source>
</evidence>
<gene>
    <name evidence="2" type="ORF">ABUW04_04100</name>
</gene>
<evidence type="ECO:0000313" key="2">
    <source>
        <dbReference type="EMBL" id="MFC1437429.1"/>
    </source>
</evidence>
<evidence type="ECO:0000313" key="3">
    <source>
        <dbReference type="Proteomes" id="UP001592581"/>
    </source>
</evidence>